<evidence type="ECO:0000259" key="4">
    <source>
        <dbReference type="Pfam" id="PF14215"/>
    </source>
</evidence>
<dbReference type="PANTHER" id="PTHR46266">
    <property type="entry name" value="TRANSCRIPTION FACTOR TT8"/>
    <property type="match status" value="1"/>
</dbReference>
<evidence type="ECO:0000313" key="6">
    <source>
        <dbReference type="Proteomes" id="UP000243459"/>
    </source>
</evidence>
<dbReference type="AlphaFoldDB" id="A0A5P1ER18"/>
<dbReference type="Proteomes" id="UP000243459">
    <property type="component" value="Chromosome 6"/>
</dbReference>
<reference evidence="6" key="1">
    <citation type="journal article" date="2017" name="Nat. Commun.">
        <title>The asparagus genome sheds light on the origin and evolution of a young Y chromosome.</title>
        <authorList>
            <person name="Harkess A."/>
            <person name="Zhou J."/>
            <person name="Xu C."/>
            <person name="Bowers J.E."/>
            <person name="Van der Hulst R."/>
            <person name="Ayyampalayam S."/>
            <person name="Mercati F."/>
            <person name="Riccardi P."/>
            <person name="McKain M.R."/>
            <person name="Kakrana A."/>
            <person name="Tang H."/>
            <person name="Ray J."/>
            <person name="Groenendijk J."/>
            <person name="Arikit S."/>
            <person name="Mathioni S.M."/>
            <person name="Nakano M."/>
            <person name="Shan H."/>
            <person name="Telgmann-Rauber A."/>
            <person name="Kanno A."/>
            <person name="Yue Z."/>
            <person name="Chen H."/>
            <person name="Li W."/>
            <person name="Chen Y."/>
            <person name="Xu X."/>
            <person name="Zhang Y."/>
            <person name="Luo S."/>
            <person name="Chen H."/>
            <person name="Gao J."/>
            <person name="Mao Z."/>
            <person name="Pires J.C."/>
            <person name="Luo M."/>
            <person name="Kudrna D."/>
            <person name="Wing R.A."/>
            <person name="Meyers B.C."/>
            <person name="Yi K."/>
            <person name="Kong H."/>
            <person name="Lavrijsen P."/>
            <person name="Sunseri F."/>
            <person name="Falavigna A."/>
            <person name="Ye Y."/>
            <person name="Leebens-Mack J.H."/>
            <person name="Chen G."/>
        </authorList>
    </citation>
    <scope>NUCLEOTIDE SEQUENCE [LARGE SCALE GENOMIC DNA]</scope>
    <source>
        <strain evidence="6">cv. DH0086</strain>
    </source>
</reference>
<dbReference type="PANTHER" id="PTHR46266:SF3">
    <property type="entry name" value="TRANSCRIPTION FACTOR EGL1"/>
    <property type="match status" value="1"/>
</dbReference>
<protein>
    <recommendedName>
        <fullName evidence="4">Transcription factor MYC/MYB N-terminal domain-containing protein</fullName>
    </recommendedName>
</protein>
<dbReference type="EMBL" id="CM007386">
    <property type="protein sequence ID" value="ONK67011.1"/>
    <property type="molecule type" value="Genomic_DNA"/>
</dbReference>
<dbReference type="Pfam" id="PF14215">
    <property type="entry name" value="bHLH-MYC_N"/>
    <property type="match status" value="1"/>
</dbReference>
<evidence type="ECO:0000313" key="5">
    <source>
        <dbReference type="EMBL" id="ONK67011.1"/>
    </source>
</evidence>
<dbReference type="InterPro" id="IPR025610">
    <property type="entry name" value="MYC/MYB_N"/>
</dbReference>
<dbReference type="Gramene" id="ONK67011">
    <property type="protein sequence ID" value="ONK67011"/>
    <property type="gene ID" value="A4U43_C06F14580"/>
</dbReference>
<organism evidence="5 6">
    <name type="scientific">Asparagus officinalis</name>
    <name type="common">Garden asparagus</name>
    <dbReference type="NCBI Taxonomy" id="4686"/>
    <lineage>
        <taxon>Eukaryota</taxon>
        <taxon>Viridiplantae</taxon>
        <taxon>Streptophyta</taxon>
        <taxon>Embryophyta</taxon>
        <taxon>Tracheophyta</taxon>
        <taxon>Spermatophyta</taxon>
        <taxon>Magnoliopsida</taxon>
        <taxon>Liliopsida</taxon>
        <taxon>Asparagales</taxon>
        <taxon>Asparagaceae</taxon>
        <taxon>Asparagoideae</taxon>
        <taxon>Asparagus</taxon>
    </lineage>
</organism>
<evidence type="ECO:0000256" key="2">
    <source>
        <dbReference type="ARBA" id="ARBA00023159"/>
    </source>
</evidence>
<name>A0A5P1ER18_ASPOF</name>
<feature type="domain" description="Transcription factor MYC/MYB N-terminal" evidence="4">
    <location>
        <begin position="10"/>
        <end position="72"/>
    </location>
</feature>
<proteinExistence type="predicted"/>
<gene>
    <name evidence="5" type="ORF">A4U43_C06F14580</name>
</gene>
<evidence type="ECO:0000256" key="3">
    <source>
        <dbReference type="ARBA" id="ARBA00023163"/>
    </source>
</evidence>
<keyword evidence="6" id="KW-1185">Reference proteome</keyword>
<keyword evidence="3" id="KW-0804">Transcription</keyword>
<sequence length="73" mass="8244">MEFKADQLGLQRIEQLRDLYESLSAAENNQQTKRLSASLSPEDLTSTEWYYVVCMSFTFNPGQGLPGRALANN</sequence>
<keyword evidence="1" id="KW-0805">Transcription regulation</keyword>
<keyword evidence="2" id="KW-0010">Activator</keyword>
<dbReference type="OMA" id="SGEQCAD"/>
<accession>A0A5P1ER18</accession>
<evidence type="ECO:0000256" key="1">
    <source>
        <dbReference type="ARBA" id="ARBA00023015"/>
    </source>
</evidence>